<dbReference type="Proteomes" id="UP000584867">
    <property type="component" value="Unassembled WGS sequence"/>
</dbReference>
<evidence type="ECO:0000259" key="6">
    <source>
        <dbReference type="Pfam" id="PF13657"/>
    </source>
</evidence>
<dbReference type="Pfam" id="PF13657">
    <property type="entry name" value="Couple_hipA"/>
    <property type="match status" value="1"/>
</dbReference>
<dbReference type="InterPro" id="IPR052028">
    <property type="entry name" value="HipA_Ser/Thr_kinase"/>
</dbReference>
<name>A0A7W7ZLD3_9BACT</name>
<feature type="region of interest" description="Disordered" evidence="4">
    <location>
        <begin position="116"/>
        <end position="137"/>
    </location>
</feature>
<dbReference type="RefSeq" id="WP_184252564.1">
    <property type="nucleotide sequence ID" value="NZ_JACHIO010000001.1"/>
</dbReference>
<feature type="domain" description="HipA-like C-terminal" evidence="5">
    <location>
        <begin position="144"/>
        <end position="381"/>
    </location>
</feature>
<dbReference type="EMBL" id="JACHIO010000001">
    <property type="protein sequence ID" value="MBB5062064.1"/>
    <property type="molecule type" value="Genomic_DNA"/>
</dbReference>
<dbReference type="Pfam" id="PF07804">
    <property type="entry name" value="HipA_C"/>
    <property type="match status" value="1"/>
</dbReference>
<reference evidence="7 8" key="1">
    <citation type="submission" date="2020-08" db="EMBL/GenBank/DDBJ databases">
        <title>Genomic Encyclopedia of Type Strains, Phase IV (KMG-V): Genome sequencing to study the core and pangenomes of soil and plant-associated prokaryotes.</title>
        <authorList>
            <person name="Whitman W."/>
        </authorList>
    </citation>
    <scope>NUCLEOTIDE SEQUENCE [LARGE SCALE GENOMIC DNA]</scope>
    <source>
        <strain evidence="7 8">X5P3</strain>
    </source>
</reference>
<dbReference type="InterPro" id="IPR017508">
    <property type="entry name" value="HipA_N1"/>
</dbReference>
<evidence type="ECO:0000256" key="1">
    <source>
        <dbReference type="ARBA" id="ARBA00010164"/>
    </source>
</evidence>
<dbReference type="PANTHER" id="PTHR37419">
    <property type="entry name" value="SERINE/THREONINE-PROTEIN KINASE TOXIN HIPA"/>
    <property type="match status" value="1"/>
</dbReference>
<dbReference type="AlphaFoldDB" id="A0A7W7ZLD3"/>
<keyword evidence="3 7" id="KW-0418">Kinase</keyword>
<evidence type="ECO:0000256" key="2">
    <source>
        <dbReference type="ARBA" id="ARBA00022679"/>
    </source>
</evidence>
<proteinExistence type="inferred from homology"/>
<feature type="domain" description="HipA N-terminal subdomain 1" evidence="6">
    <location>
        <begin position="10"/>
        <end position="114"/>
    </location>
</feature>
<accession>A0A7W7ZLD3</accession>
<dbReference type="EC" id="2.7.11.1" evidence="7"/>
<comment type="similarity">
    <text evidence="1">Belongs to the HipA Ser/Thr kinase family.</text>
</comment>
<dbReference type="GO" id="GO:0004674">
    <property type="term" value="F:protein serine/threonine kinase activity"/>
    <property type="evidence" value="ECO:0007669"/>
    <property type="project" value="UniProtKB-EC"/>
</dbReference>
<dbReference type="NCBIfam" id="TIGR03071">
    <property type="entry name" value="couple_hipA"/>
    <property type="match status" value="1"/>
</dbReference>
<dbReference type="GO" id="GO:0005829">
    <property type="term" value="C:cytosol"/>
    <property type="evidence" value="ECO:0007669"/>
    <property type="project" value="TreeGrafter"/>
</dbReference>
<sequence length="413" mass="46966">MSKMRPLARLSVWLGQTLVGGITELPNDRNIFVFDQSYIGNRNRPVLSLSFFNAEGNLNSATIETQTKVAPFFSNLLPEEDLRRYVARLANVKEVRDLPLLQLLGEDLPGAVVVRSESDGPPPEGFEEDLTVQGPSRENQPLRFSLAGVQMKFSAAGSPEKGLTIPVEGRGGHWIVKLPSQRYPLVPENEHSMMQFARAVGIDTAETGLVPTEEIEGLPEPFRTKANSLWVRRFDRTHENTRIHMEDFNQLYRQFPREKYDNYSYGNMAKDLASIADLEAVREFVSRLIFSAAIGNADMHLKNWTLLYQDGRTPKLSPAYDFVSTIAYLDDFTMALSVSKEKDVRKFDRALLTRFAAKVPVPERLMTDAAMQTAERMVTVWPQIREDLVMSTEAKERVTKRMQIFPLTRQFMQ</sequence>
<evidence type="ECO:0000313" key="7">
    <source>
        <dbReference type="EMBL" id="MBB5062064.1"/>
    </source>
</evidence>
<evidence type="ECO:0000259" key="5">
    <source>
        <dbReference type="Pfam" id="PF07804"/>
    </source>
</evidence>
<protein>
    <submittedName>
        <fullName evidence="7">Serine/threonine-protein kinase HipA</fullName>
        <ecNumber evidence="7">2.7.11.1</ecNumber>
    </submittedName>
</protein>
<dbReference type="PANTHER" id="PTHR37419:SF1">
    <property type="entry name" value="SERINE_THREONINE-PROTEIN KINASE TOXIN HIPA"/>
    <property type="match status" value="1"/>
</dbReference>
<evidence type="ECO:0000313" key="8">
    <source>
        <dbReference type="Proteomes" id="UP000584867"/>
    </source>
</evidence>
<keyword evidence="2 7" id="KW-0808">Transferase</keyword>
<organism evidence="7 8">
    <name type="scientific">Granulicella mallensis</name>
    <dbReference type="NCBI Taxonomy" id="940614"/>
    <lineage>
        <taxon>Bacteria</taxon>
        <taxon>Pseudomonadati</taxon>
        <taxon>Acidobacteriota</taxon>
        <taxon>Terriglobia</taxon>
        <taxon>Terriglobales</taxon>
        <taxon>Acidobacteriaceae</taxon>
        <taxon>Granulicella</taxon>
    </lineage>
</organism>
<gene>
    <name evidence="7" type="ORF">HDF15_000389</name>
</gene>
<evidence type="ECO:0000256" key="4">
    <source>
        <dbReference type="SAM" id="MobiDB-lite"/>
    </source>
</evidence>
<comment type="caution">
    <text evidence="7">The sequence shown here is derived from an EMBL/GenBank/DDBJ whole genome shotgun (WGS) entry which is preliminary data.</text>
</comment>
<dbReference type="InterPro" id="IPR012893">
    <property type="entry name" value="HipA-like_C"/>
</dbReference>
<evidence type="ECO:0000256" key="3">
    <source>
        <dbReference type="ARBA" id="ARBA00022777"/>
    </source>
</evidence>
<dbReference type="Gene3D" id="1.10.1070.20">
    <property type="match status" value="1"/>
</dbReference>